<dbReference type="PANTHER" id="PTHR10890">
    <property type="entry name" value="CYSTEINYL-TRNA SYNTHETASE"/>
    <property type="match status" value="1"/>
</dbReference>
<dbReference type="EMBL" id="ACYE01000065">
    <property type="protein sequence ID" value="EFE44024.1"/>
    <property type="molecule type" value="Genomic_DNA"/>
</dbReference>
<dbReference type="InterPro" id="IPR032678">
    <property type="entry name" value="tRNA-synt_1_cat_dom"/>
</dbReference>
<evidence type="ECO:0000313" key="6">
    <source>
        <dbReference type="Proteomes" id="UP000008383"/>
    </source>
</evidence>
<feature type="domain" description="tRNA synthetases class I catalytic" evidence="4">
    <location>
        <begin position="83"/>
        <end position="154"/>
    </location>
</feature>
<dbReference type="Gene3D" id="3.40.50.620">
    <property type="entry name" value="HUPs"/>
    <property type="match status" value="1"/>
</dbReference>
<keyword evidence="3" id="KW-0067">ATP-binding</keyword>
<dbReference type="KEGG" id="tve:TRV_01204"/>
<evidence type="ECO:0000256" key="3">
    <source>
        <dbReference type="ARBA" id="ARBA00022840"/>
    </source>
</evidence>
<dbReference type="InterPro" id="IPR014729">
    <property type="entry name" value="Rossmann-like_a/b/a_fold"/>
</dbReference>
<reference evidence="6" key="1">
    <citation type="journal article" date="2011" name="Genome Biol.">
        <title>Comparative and functional genomics provide insights into the pathogenicity of dermatophytic fungi.</title>
        <authorList>
            <person name="Burmester A."/>
            <person name="Shelest E."/>
            <person name="Gloeckner G."/>
            <person name="Heddergott C."/>
            <person name="Schindler S."/>
            <person name="Staib P."/>
            <person name="Heidel A."/>
            <person name="Felder M."/>
            <person name="Petzold A."/>
            <person name="Szafranski K."/>
            <person name="Feuermann M."/>
            <person name="Pedruzzi I."/>
            <person name="Priebe S."/>
            <person name="Groth M."/>
            <person name="Winkler R."/>
            <person name="Li W."/>
            <person name="Kniemeyer O."/>
            <person name="Schroeckh V."/>
            <person name="Hertweck C."/>
            <person name="Hube B."/>
            <person name="White T.C."/>
            <person name="Platzer M."/>
            <person name="Guthke R."/>
            <person name="Heitman J."/>
            <person name="Woestemeyer J."/>
            <person name="Zipfel P.F."/>
            <person name="Monod M."/>
            <person name="Brakhage A.A."/>
        </authorList>
    </citation>
    <scope>NUCLEOTIDE SEQUENCE [LARGE SCALE GENOMIC DNA]</scope>
    <source>
        <strain evidence="6">HKI 0517</strain>
    </source>
</reference>
<gene>
    <name evidence="5" type="ORF">TRV_01204</name>
</gene>
<sequence length="282" mass="31610">MAQLAFSTFLEQRLPLLAAEAIKNALDKISSKTSEPELSIEAMSTKSFIPSERLNSIETSYEACEDVFLVYLDFVGGSSISSSNYSLLRTLTRNFETRFLEDMRCLNVLDPDELTRVASYIPEIIQFIEKIIDNGFAYSTSDGSIYFNIDKFKTLSPGIDIITTFKGMEKAPYRKTRQQRLQKTTLLSGRHPGQGNQVGPALGEMVGLAGILSVLQWLRLNLEVKSIFILVGLILHSHIMIINFPRVRRTGMKPNGSITSSIWVISPFMAQKCLNPSKISRL</sequence>
<dbReference type="PANTHER" id="PTHR10890:SF3">
    <property type="entry name" value="CYSTEINE--TRNA LIGASE, CYTOPLASMIC"/>
    <property type="match status" value="1"/>
</dbReference>
<keyword evidence="1" id="KW-0436">Ligase</keyword>
<dbReference type="InterPro" id="IPR024909">
    <property type="entry name" value="Cys-tRNA/MSH_ligase"/>
</dbReference>
<dbReference type="GO" id="GO:0004817">
    <property type="term" value="F:cysteine-tRNA ligase activity"/>
    <property type="evidence" value="ECO:0007669"/>
    <property type="project" value="TreeGrafter"/>
</dbReference>
<organism evidence="5 6">
    <name type="scientific">Trichophyton verrucosum (strain HKI 0517)</name>
    <dbReference type="NCBI Taxonomy" id="663202"/>
    <lineage>
        <taxon>Eukaryota</taxon>
        <taxon>Fungi</taxon>
        <taxon>Dikarya</taxon>
        <taxon>Ascomycota</taxon>
        <taxon>Pezizomycotina</taxon>
        <taxon>Eurotiomycetes</taxon>
        <taxon>Eurotiomycetidae</taxon>
        <taxon>Onygenales</taxon>
        <taxon>Arthrodermataceae</taxon>
        <taxon>Trichophyton</taxon>
    </lineage>
</organism>
<proteinExistence type="predicted"/>
<dbReference type="Pfam" id="PF01406">
    <property type="entry name" value="tRNA-synt_1e"/>
    <property type="match status" value="1"/>
</dbReference>
<dbReference type="Proteomes" id="UP000008383">
    <property type="component" value="Unassembled WGS sequence"/>
</dbReference>
<comment type="caution">
    <text evidence="5">The sequence shown here is derived from an EMBL/GenBank/DDBJ whole genome shotgun (WGS) entry which is preliminary data.</text>
</comment>
<evidence type="ECO:0000259" key="4">
    <source>
        <dbReference type="Pfam" id="PF01406"/>
    </source>
</evidence>
<keyword evidence="2" id="KW-0547">Nucleotide-binding</keyword>
<accession>D4D2A1</accession>
<dbReference type="HOGENOM" id="CLU_987617_0_0_1"/>
<dbReference type="AlphaFoldDB" id="D4D2A1"/>
<evidence type="ECO:0000256" key="2">
    <source>
        <dbReference type="ARBA" id="ARBA00022741"/>
    </source>
</evidence>
<dbReference type="GeneID" id="9582810"/>
<dbReference type="SUPFAM" id="SSF52374">
    <property type="entry name" value="Nucleotidylyl transferase"/>
    <property type="match status" value="1"/>
</dbReference>
<dbReference type="GO" id="GO:0006423">
    <property type="term" value="P:cysteinyl-tRNA aminoacylation"/>
    <property type="evidence" value="ECO:0007669"/>
    <property type="project" value="TreeGrafter"/>
</dbReference>
<dbReference type="GO" id="GO:0005737">
    <property type="term" value="C:cytoplasm"/>
    <property type="evidence" value="ECO:0007669"/>
    <property type="project" value="TreeGrafter"/>
</dbReference>
<name>D4D2A1_TRIVH</name>
<dbReference type="GO" id="GO:0005524">
    <property type="term" value="F:ATP binding"/>
    <property type="evidence" value="ECO:0007669"/>
    <property type="project" value="UniProtKB-KW"/>
</dbReference>
<keyword evidence="6" id="KW-1185">Reference proteome</keyword>
<protein>
    <recommendedName>
        <fullName evidence="4">tRNA synthetases class I catalytic domain-containing protein</fullName>
    </recommendedName>
</protein>
<dbReference type="RefSeq" id="XP_003024635.1">
    <property type="nucleotide sequence ID" value="XM_003024589.1"/>
</dbReference>
<evidence type="ECO:0000256" key="1">
    <source>
        <dbReference type="ARBA" id="ARBA00022598"/>
    </source>
</evidence>
<evidence type="ECO:0000313" key="5">
    <source>
        <dbReference type="EMBL" id="EFE44024.1"/>
    </source>
</evidence>